<evidence type="ECO:0000259" key="12">
    <source>
        <dbReference type="PROSITE" id="PS51278"/>
    </source>
</evidence>
<feature type="binding site" evidence="7 10">
    <location>
        <position position="298"/>
    </location>
    <ligand>
        <name>Mg(2+)</name>
        <dbReference type="ChEBI" id="CHEBI:18420"/>
    </ligand>
</feature>
<dbReference type="PANTHER" id="PTHR11907">
    <property type="entry name" value="AMIDOPHOSPHORIBOSYLTRANSFERASE"/>
    <property type="match status" value="1"/>
</dbReference>
<feature type="binding site" evidence="7 11">
    <location>
        <position position="452"/>
    </location>
    <ligand>
        <name>[4Fe-4S] cluster</name>
        <dbReference type="ChEBI" id="CHEBI:49883"/>
    </ligand>
</feature>
<keyword evidence="6 7" id="KW-0315">Glutamine amidotransferase</keyword>
<dbReference type="CDD" id="cd00715">
    <property type="entry name" value="GPATase_N"/>
    <property type="match status" value="1"/>
</dbReference>
<sequence length="474" mass="52282">MHYDSIFDKWHEECGVFGMYDRHLNVGNFTYWGLFALQHRGQESAGIAISDGSNIEVTKGMGLITEAIKQLPDVPGGFITSGHVRYSTTGSNNPKNIQPLVIHYQGGDMAVAHNGNLTNALDLRRELEGSGSIFQTTMDSEVIVNLIARSKAESTEERIVEAVRRIEGAFSLVISTNDKLIGVRDANGFRPLCLGKTEHGYVLSSETCALDAIKAEFVRHIDPGEMVIIDDSGVRSRLFVESEAAINKALCVFEYIYFARSDSEIDGQSVYQARLNMGRELARETKYEADLVMSIPDSGTTAALGYARESGIPFGEGLIKNRYMGRTFIKPDQAQRELAVRMKLNAVADVVKGKRIVLIDDSIVRGTTSGIIVRMLKEAGAKEIYMCVSSPAIEYPCHYGIDTSVRKELIAATHTTDQIREYIQADKLHYLSREGLCRAVSGVPEAELCFACFDGDYAVSVPEDQDEGGKYVLE</sequence>
<comment type="similarity">
    <text evidence="2 7 8">In the C-terminal section; belongs to the purine/pyrimidine phosphoribosyltransferase family.</text>
</comment>
<dbReference type="GO" id="GO:0009113">
    <property type="term" value="P:purine nucleobase biosynthetic process"/>
    <property type="evidence" value="ECO:0007669"/>
    <property type="project" value="UniProtKB-UniRule"/>
</dbReference>
<dbReference type="UniPathway" id="UPA00074">
    <property type="reaction ID" value="UER00124"/>
</dbReference>
<dbReference type="GO" id="GO:0051539">
    <property type="term" value="F:4 iron, 4 sulfur cluster binding"/>
    <property type="evidence" value="ECO:0007669"/>
    <property type="project" value="UniProtKB-KW"/>
</dbReference>
<comment type="function">
    <text evidence="7">Catalyzes the formation of phosphoribosylamine from phosphoribosylpyrophosphate (PRPP) and glutamine.</text>
</comment>
<evidence type="ECO:0000256" key="9">
    <source>
        <dbReference type="PIRSR" id="PIRSR000485-1"/>
    </source>
</evidence>
<comment type="catalytic activity">
    <reaction evidence="7 8">
        <text>5-phospho-beta-D-ribosylamine + L-glutamate + diphosphate = 5-phospho-alpha-D-ribose 1-diphosphate + L-glutamine + H2O</text>
        <dbReference type="Rhea" id="RHEA:14905"/>
        <dbReference type="ChEBI" id="CHEBI:15377"/>
        <dbReference type="ChEBI" id="CHEBI:29985"/>
        <dbReference type="ChEBI" id="CHEBI:33019"/>
        <dbReference type="ChEBI" id="CHEBI:58017"/>
        <dbReference type="ChEBI" id="CHEBI:58359"/>
        <dbReference type="ChEBI" id="CHEBI:58681"/>
        <dbReference type="EC" id="2.4.2.14"/>
    </reaction>
</comment>
<dbReference type="InterPro" id="IPR005854">
    <property type="entry name" value="PurF"/>
</dbReference>
<comment type="pathway">
    <text evidence="1 7 8">Purine metabolism; IMP biosynthesis via de novo pathway; N(1)-(5-phospho-D-ribosyl)glycinamide from 5-phospho-alpha-D-ribose 1-diphosphate: step 1/2.</text>
</comment>
<dbReference type="InterPro" id="IPR029055">
    <property type="entry name" value="Ntn_hydrolases_N"/>
</dbReference>
<organism evidence="13 14">
    <name type="scientific">Veillonella criceti</name>
    <dbReference type="NCBI Taxonomy" id="103891"/>
    <lineage>
        <taxon>Bacteria</taxon>
        <taxon>Bacillati</taxon>
        <taxon>Bacillota</taxon>
        <taxon>Negativicutes</taxon>
        <taxon>Veillonellales</taxon>
        <taxon>Veillonellaceae</taxon>
        <taxon>Veillonella</taxon>
    </lineage>
</organism>
<evidence type="ECO:0000256" key="2">
    <source>
        <dbReference type="ARBA" id="ARBA00010138"/>
    </source>
</evidence>
<keyword evidence="7 10" id="KW-0460">Magnesium</keyword>
<evidence type="ECO:0000256" key="3">
    <source>
        <dbReference type="ARBA" id="ARBA00022676"/>
    </source>
</evidence>
<evidence type="ECO:0000256" key="5">
    <source>
        <dbReference type="ARBA" id="ARBA00022755"/>
    </source>
</evidence>
<dbReference type="Gene3D" id="3.60.20.10">
    <property type="entry name" value="Glutamine Phosphoribosylpyrophosphate, subunit 1, domain 1"/>
    <property type="match status" value="1"/>
</dbReference>
<reference evidence="13 14" key="1">
    <citation type="submission" date="2018-06" db="EMBL/GenBank/DDBJ databases">
        <authorList>
            <consortium name="Pathogen Informatics"/>
            <person name="Doyle S."/>
        </authorList>
    </citation>
    <scope>NUCLEOTIDE SEQUENCE [LARGE SCALE GENOMIC DNA]</scope>
    <source>
        <strain evidence="13 14">NCTC12020</strain>
    </source>
</reference>
<dbReference type="Gene3D" id="3.40.50.2020">
    <property type="match status" value="1"/>
</dbReference>
<dbReference type="InterPro" id="IPR017932">
    <property type="entry name" value="GATase_2_dom"/>
</dbReference>
<dbReference type="InterPro" id="IPR035584">
    <property type="entry name" value="PurF_N"/>
</dbReference>
<dbReference type="SUPFAM" id="SSF53271">
    <property type="entry name" value="PRTase-like"/>
    <property type="match status" value="1"/>
</dbReference>
<keyword evidence="7 11" id="KW-0411">Iron-sulfur</keyword>
<dbReference type="RefSeq" id="WP_115310879.1">
    <property type="nucleotide sequence ID" value="NZ_UHIO01000001.1"/>
</dbReference>
<feature type="active site" description="Nucleophile" evidence="7 9">
    <location>
        <position position="14"/>
    </location>
</feature>
<dbReference type="Pfam" id="PF13537">
    <property type="entry name" value="GATase_7"/>
    <property type="match status" value="1"/>
</dbReference>
<evidence type="ECO:0000256" key="10">
    <source>
        <dbReference type="PIRSR" id="PIRSR000485-2"/>
    </source>
</evidence>
<evidence type="ECO:0000256" key="6">
    <source>
        <dbReference type="ARBA" id="ARBA00022962"/>
    </source>
</evidence>
<dbReference type="PROSITE" id="PS51278">
    <property type="entry name" value="GATASE_TYPE_2"/>
    <property type="match status" value="1"/>
</dbReference>
<dbReference type="NCBIfam" id="TIGR01134">
    <property type="entry name" value="purF"/>
    <property type="match status" value="1"/>
</dbReference>
<dbReference type="InterPro" id="IPR029057">
    <property type="entry name" value="PRTase-like"/>
</dbReference>
<feature type="binding site" evidence="7 11">
    <location>
        <position position="251"/>
    </location>
    <ligand>
        <name>[4Fe-4S] cluster</name>
        <dbReference type="ChEBI" id="CHEBI:49883"/>
    </ligand>
</feature>
<evidence type="ECO:0000256" key="8">
    <source>
        <dbReference type="PIRNR" id="PIRNR000485"/>
    </source>
</evidence>
<keyword evidence="7 10" id="KW-0479">Metal-binding</keyword>
<keyword evidence="3 7" id="KW-0328">Glycosyltransferase</keyword>
<evidence type="ECO:0000256" key="4">
    <source>
        <dbReference type="ARBA" id="ARBA00022679"/>
    </source>
</evidence>
<evidence type="ECO:0000313" key="14">
    <source>
        <dbReference type="Proteomes" id="UP000255367"/>
    </source>
</evidence>
<comment type="cofactor">
    <cofactor evidence="7 11">
        <name>[4Fe-4S] cluster</name>
        <dbReference type="ChEBI" id="CHEBI:49883"/>
    </cofactor>
    <text evidence="7 11">Binds 1 [4Fe-4S] cluster per subunit.</text>
</comment>
<keyword evidence="7 11" id="KW-0408">Iron</keyword>
<dbReference type="OrthoDB" id="9801213at2"/>
<feature type="domain" description="Glutamine amidotransferase type-2" evidence="12">
    <location>
        <begin position="14"/>
        <end position="232"/>
    </location>
</feature>
<gene>
    <name evidence="7 13" type="primary">purF</name>
    <name evidence="13" type="ORF">NCTC12020_01796</name>
</gene>
<dbReference type="GO" id="GO:0006189">
    <property type="term" value="P:'de novo' IMP biosynthetic process"/>
    <property type="evidence" value="ECO:0007669"/>
    <property type="project" value="UniProtKB-UniRule"/>
</dbReference>
<keyword evidence="14" id="KW-1185">Reference proteome</keyword>
<dbReference type="InterPro" id="IPR000836">
    <property type="entry name" value="PRTase_dom"/>
</dbReference>
<evidence type="ECO:0000256" key="11">
    <source>
        <dbReference type="PIRSR" id="PIRSR000485-3"/>
    </source>
</evidence>
<feature type="binding site" evidence="7 11">
    <location>
        <position position="449"/>
    </location>
    <ligand>
        <name>[4Fe-4S] cluster</name>
        <dbReference type="ChEBI" id="CHEBI:49883"/>
    </ligand>
</feature>
<dbReference type="Proteomes" id="UP000255367">
    <property type="component" value="Unassembled WGS sequence"/>
</dbReference>
<dbReference type="HAMAP" id="MF_01931">
    <property type="entry name" value="PurF"/>
    <property type="match status" value="1"/>
</dbReference>
<accession>A0A380NN46</accession>
<dbReference type="GO" id="GO:0004044">
    <property type="term" value="F:amidophosphoribosyltransferase activity"/>
    <property type="evidence" value="ECO:0007669"/>
    <property type="project" value="UniProtKB-UniRule"/>
</dbReference>
<name>A0A380NN46_9FIRM</name>
<dbReference type="GO" id="GO:0000287">
    <property type="term" value="F:magnesium ion binding"/>
    <property type="evidence" value="ECO:0007669"/>
    <property type="project" value="UniProtKB-UniRule"/>
</dbReference>
<dbReference type="SUPFAM" id="SSF56235">
    <property type="entry name" value="N-terminal nucleophile aminohydrolases (Ntn hydrolases)"/>
    <property type="match status" value="1"/>
</dbReference>
<keyword evidence="5 7" id="KW-0658">Purine biosynthesis</keyword>
<feature type="binding site" evidence="7 11">
    <location>
        <position position="397"/>
    </location>
    <ligand>
        <name>[4Fe-4S] cluster</name>
        <dbReference type="ChEBI" id="CHEBI:49883"/>
    </ligand>
</feature>
<dbReference type="CDD" id="cd06223">
    <property type="entry name" value="PRTases_typeI"/>
    <property type="match status" value="1"/>
</dbReference>
<evidence type="ECO:0000256" key="7">
    <source>
        <dbReference type="HAMAP-Rule" id="MF_01931"/>
    </source>
</evidence>
<dbReference type="EC" id="2.4.2.14" evidence="7"/>
<feature type="binding site" evidence="7 10">
    <location>
        <position position="361"/>
    </location>
    <ligand>
        <name>Mg(2+)</name>
        <dbReference type="ChEBI" id="CHEBI:18420"/>
    </ligand>
</feature>
<dbReference type="PIRSF" id="PIRSF000485">
    <property type="entry name" value="Amd_phspho_trans"/>
    <property type="match status" value="1"/>
</dbReference>
<dbReference type="EMBL" id="UHIO01000001">
    <property type="protein sequence ID" value="SUP44716.1"/>
    <property type="molecule type" value="Genomic_DNA"/>
</dbReference>
<keyword evidence="7" id="KW-0004">4Fe-4S</keyword>
<feature type="binding site" evidence="7 10">
    <location>
        <position position="360"/>
    </location>
    <ligand>
        <name>Mg(2+)</name>
        <dbReference type="ChEBI" id="CHEBI:18420"/>
    </ligand>
</feature>
<protein>
    <recommendedName>
        <fullName evidence="7">Amidophosphoribosyltransferase</fullName>
        <shortName evidence="7">ATase</shortName>
        <ecNumber evidence="7">2.4.2.14</ecNumber>
    </recommendedName>
    <alternativeName>
        <fullName evidence="7">Glutamine phosphoribosylpyrophosphate amidotransferase</fullName>
        <shortName evidence="7">GPATase</shortName>
    </alternativeName>
</protein>
<dbReference type="AlphaFoldDB" id="A0A380NN46"/>
<comment type="cofactor">
    <cofactor evidence="7 10">
        <name>Mg(2+)</name>
        <dbReference type="ChEBI" id="CHEBI:18420"/>
    </cofactor>
    <text evidence="7 10">Binds 1 Mg(2+) ion per subunit.</text>
</comment>
<evidence type="ECO:0000256" key="1">
    <source>
        <dbReference type="ARBA" id="ARBA00005209"/>
    </source>
</evidence>
<proteinExistence type="inferred from homology"/>
<keyword evidence="4 7" id="KW-0808">Transferase</keyword>
<evidence type="ECO:0000313" key="13">
    <source>
        <dbReference type="EMBL" id="SUP44716.1"/>
    </source>
</evidence>